<name>A0A167ZNS5_9HYPO</name>
<gene>
    <name evidence="2" type="ORF">AAL_05944</name>
</gene>
<evidence type="ECO:0000256" key="1">
    <source>
        <dbReference type="SAM" id="MobiDB-lite"/>
    </source>
</evidence>
<organism evidence="2 3">
    <name type="scientific">Moelleriella libera RCEF 2490</name>
    <dbReference type="NCBI Taxonomy" id="1081109"/>
    <lineage>
        <taxon>Eukaryota</taxon>
        <taxon>Fungi</taxon>
        <taxon>Dikarya</taxon>
        <taxon>Ascomycota</taxon>
        <taxon>Pezizomycotina</taxon>
        <taxon>Sordariomycetes</taxon>
        <taxon>Hypocreomycetidae</taxon>
        <taxon>Hypocreales</taxon>
        <taxon>Clavicipitaceae</taxon>
        <taxon>Moelleriella</taxon>
    </lineage>
</organism>
<keyword evidence="3" id="KW-1185">Reference proteome</keyword>
<proteinExistence type="predicted"/>
<reference evidence="2 3" key="1">
    <citation type="journal article" date="2016" name="Genome Biol. Evol.">
        <title>Divergent and convergent evolution of fungal pathogenicity.</title>
        <authorList>
            <person name="Shang Y."/>
            <person name="Xiao G."/>
            <person name="Zheng P."/>
            <person name="Cen K."/>
            <person name="Zhan S."/>
            <person name="Wang C."/>
        </authorList>
    </citation>
    <scope>NUCLEOTIDE SEQUENCE [LARGE SCALE GENOMIC DNA]</scope>
    <source>
        <strain evidence="2 3">RCEF 2490</strain>
    </source>
</reference>
<dbReference type="Proteomes" id="UP000078544">
    <property type="component" value="Unassembled WGS sequence"/>
</dbReference>
<dbReference type="EMBL" id="AZGY01000014">
    <property type="protein sequence ID" value="KZZ92912.1"/>
    <property type="molecule type" value="Genomic_DNA"/>
</dbReference>
<feature type="region of interest" description="Disordered" evidence="1">
    <location>
        <begin position="132"/>
        <end position="206"/>
    </location>
</feature>
<evidence type="ECO:0000313" key="2">
    <source>
        <dbReference type="EMBL" id="KZZ92912.1"/>
    </source>
</evidence>
<dbReference type="AlphaFoldDB" id="A0A167ZNS5"/>
<accession>A0A167ZNS5</accession>
<sequence length="271" mass="30494">MYLCKVGGVAPAFNIKNDMDGRIATRLEIIWQSLSPTWTRSTQVAFEEMALDSGVTRTTCHLHAHKLFRRIGGRSPTMLEYIVLGNLFGSHVLSRSPKFSDFIRRFQAPWYNDPVITHQYRNEVFPTLTIPATTQPIDDRGGPSAASTAPVDESLTSETSQEALVAENLGCPNERESQDAAQSPDLCKREGEATEGPQRAQKHRQTMADRIAALERQRDVMSEEIRALRQLLDENDQRDSMAEEIDKLRRLVGEVNGTFDMIANSLLYDRA</sequence>
<comment type="caution">
    <text evidence="2">The sequence shown here is derived from an EMBL/GenBank/DDBJ whole genome shotgun (WGS) entry which is preliminary data.</text>
</comment>
<evidence type="ECO:0000313" key="3">
    <source>
        <dbReference type="Proteomes" id="UP000078544"/>
    </source>
</evidence>
<protein>
    <submittedName>
        <fullName evidence="2">Uncharacterized protein</fullName>
    </submittedName>
</protein>